<sequence>MKYRGRALALLICICGYIGWTLHTYLEYGAIWTSGTNELIHIFGNLAEFVLAWWIGLQFDKVQYLSERDALTGVYNRRYLYNWFERLQTCRGRQEPFSLLLLDIDRFKLINDTHGHRTGDLVIAKVAHILKQTLRKTDMIVRWGGDEFLIIAKGEACPTQLRELIQQNLQGLSAQLDFPLSASIGVLPDASARQQDLDALVHAADCCMYEQKQLTRTSMQ</sequence>
<evidence type="ECO:0000259" key="2">
    <source>
        <dbReference type="PROSITE" id="PS50887"/>
    </source>
</evidence>
<accession>A0AA42BTZ7</accession>
<dbReference type="Gene3D" id="3.30.70.270">
    <property type="match status" value="1"/>
</dbReference>
<dbReference type="RefSeq" id="WP_254759938.1">
    <property type="nucleotide sequence ID" value="NZ_JANCLT010000009.1"/>
</dbReference>
<dbReference type="AlphaFoldDB" id="A0AA42BTZ7"/>
<dbReference type="InterPro" id="IPR029787">
    <property type="entry name" value="Nucleotide_cyclase"/>
</dbReference>
<gene>
    <name evidence="3" type="ORF">NK662_15960</name>
</gene>
<dbReference type="InterPro" id="IPR050469">
    <property type="entry name" value="Diguanylate_Cyclase"/>
</dbReference>
<dbReference type="EMBL" id="JANCLT010000009">
    <property type="protein sequence ID" value="MCP8970018.1"/>
    <property type="molecule type" value="Genomic_DNA"/>
</dbReference>
<proteinExistence type="predicted"/>
<dbReference type="PANTHER" id="PTHR45138">
    <property type="entry name" value="REGULATORY COMPONENTS OF SENSORY TRANSDUCTION SYSTEM"/>
    <property type="match status" value="1"/>
</dbReference>
<keyword evidence="1" id="KW-0472">Membrane</keyword>
<evidence type="ECO:0000313" key="3">
    <source>
        <dbReference type="EMBL" id="MCP8970018.1"/>
    </source>
</evidence>
<feature type="transmembrane region" description="Helical" evidence="1">
    <location>
        <begin position="38"/>
        <end position="57"/>
    </location>
</feature>
<keyword evidence="1" id="KW-0812">Transmembrane</keyword>
<dbReference type="PROSITE" id="PS50887">
    <property type="entry name" value="GGDEF"/>
    <property type="match status" value="1"/>
</dbReference>
<dbReference type="SMART" id="SM00267">
    <property type="entry name" value="GGDEF"/>
    <property type="match status" value="1"/>
</dbReference>
<reference evidence="3" key="1">
    <citation type="submission" date="2022-07" db="EMBL/GenBank/DDBJ databases">
        <authorList>
            <person name="Li W.-J."/>
            <person name="Deng Q.-Q."/>
        </authorList>
    </citation>
    <scope>NUCLEOTIDE SEQUENCE</scope>
    <source>
        <strain evidence="3">SYSU M60031</strain>
    </source>
</reference>
<dbReference type="GO" id="GO:0052621">
    <property type="term" value="F:diguanylate cyclase activity"/>
    <property type="evidence" value="ECO:0007669"/>
    <property type="project" value="TreeGrafter"/>
</dbReference>
<dbReference type="Pfam" id="PF00990">
    <property type="entry name" value="GGDEF"/>
    <property type="match status" value="1"/>
</dbReference>
<evidence type="ECO:0000256" key="1">
    <source>
        <dbReference type="SAM" id="Phobius"/>
    </source>
</evidence>
<feature type="domain" description="GGDEF" evidence="2">
    <location>
        <begin position="95"/>
        <end position="220"/>
    </location>
</feature>
<evidence type="ECO:0000313" key="4">
    <source>
        <dbReference type="Proteomes" id="UP001156102"/>
    </source>
</evidence>
<dbReference type="CDD" id="cd01949">
    <property type="entry name" value="GGDEF"/>
    <property type="match status" value="1"/>
</dbReference>
<dbReference type="InterPro" id="IPR000160">
    <property type="entry name" value="GGDEF_dom"/>
</dbReference>
<dbReference type="NCBIfam" id="TIGR00254">
    <property type="entry name" value="GGDEF"/>
    <property type="match status" value="1"/>
</dbReference>
<name>A0AA42BTZ7_9BACI</name>
<organism evidence="3 4">
    <name type="scientific">Ectobacillus ponti</name>
    <dbReference type="NCBI Taxonomy" id="2961894"/>
    <lineage>
        <taxon>Bacteria</taxon>
        <taxon>Bacillati</taxon>
        <taxon>Bacillota</taxon>
        <taxon>Bacilli</taxon>
        <taxon>Bacillales</taxon>
        <taxon>Bacillaceae</taxon>
        <taxon>Ectobacillus</taxon>
    </lineage>
</organism>
<dbReference type="SUPFAM" id="SSF55073">
    <property type="entry name" value="Nucleotide cyclase"/>
    <property type="match status" value="1"/>
</dbReference>
<feature type="transmembrane region" description="Helical" evidence="1">
    <location>
        <begin position="7"/>
        <end position="26"/>
    </location>
</feature>
<dbReference type="Proteomes" id="UP001156102">
    <property type="component" value="Unassembled WGS sequence"/>
</dbReference>
<keyword evidence="1" id="KW-1133">Transmembrane helix</keyword>
<comment type="caution">
    <text evidence="3">The sequence shown here is derived from an EMBL/GenBank/DDBJ whole genome shotgun (WGS) entry which is preliminary data.</text>
</comment>
<keyword evidence="4" id="KW-1185">Reference proteome</keyword>
<dbReference type="InterPro" id="IPR043128">
    <property type="entry name" value="Rev_trsase/Diguanyl_cyclase"/>
</dbReference>
<dbReference type="PANTHER" id="PTHR45138:SF9">
    <property type="entry name" value="DIGUANYLATE CYCLASE DGCM-RELATED"/>
    <property type="match status" value="1"/>
</dbReference>
<protein>
    <submittedName>
        <fullName evidence="3">GGDEF domain-containing protein</fullName>
    </submittedName>
</protein>